<protein>
    <submittedName>
        <fullName evidence="4">Peptidoglycan/xylan/chitin deacetylase, PgdA/CDA1 family</fullName>
    </submittedName>
</protein>
<dbReference type="InterPro" id="IPR011330">
    <property type="entry name" value="Glyco_hydro/deAcase_b/a-brl"/>
</dbReference>
<evidence type="ECO:0000313" key="5">
    <source>
        <dbReference type="Proteomes" id="UP000242949"/>
    </source>
</evidence>
<dbReference type="GO" id="GO:0016810">
    <property type="term" value="F:hydrolase activity, acting on carbon-nitrogen (but not peptide) bonds"/>
    <property type="evidence" value="ECO:0007669"/>
    <property type="project" value="InterPro"/>
</dbReference>
<dbReference type="RefSeq" id="WP_090792702.1">
    <property type="nucleotide sequence ID" value="NZ_FMYI01000002.1"/>
</dbReference>
<dbReference type="STRING" id="1612202.SAMN05421734_10252"/>
<dbReference type="GO" id="GO:0005975">
    <property type="term" value="P:carbohydrate metabolic process"/>
    <property type="evidence" value="ECO:0007669"/>
    <property type="project" value="InterPro"/>
</dbReference>
<dbReference type="Proteomes" id="UP000242949">
    <property type="component" value="Unassembled WGS sequence"/>
</dbReference>
<reference evidence="5" key="1">
    <citation type="submission" date="2016-09" db="EMBL/GenBank/DDBJ databases">
        <authorList>
            <person name="Varghese N."/>
            <person name="Submissions S."/>
        </authorList>
    </citation>
    <scope>NUCLEOTIDE SEQUENCE [LARGE SCALE GENOMIC DNA]</scope>
    <source>
        <strain evidence="5">S5</strain>
    </source>
</reference>
<name>A0A1G6GZC9_9BACI</name>
<dbReference type="PANTHER" id="PTHR10587">
    <property type="entry name" value="GLYCOSYL TRANSFERASE-RELATED"/>
    <property type="match status" value="1"/>
</dbReference>
<dbReference type="EMBL" id="FMYI01000002">
    <property type="protein sequence ID" value="SDB87264.1"/>
    <property type="molecule type" value="Genomic_DNA"/>
</dbReference>
<feature type="domain" description="NodB homology" evidence="3">
    <location>
        <begin position="97"/>
        <end position="275"/>
    </location>
</feature>
<keyword evidence="2" id="KW-0732">Signal</keyword>
<dbReference type="InterPro" id="IPR050248">
    <property type="entry name" value="Polysacc_deacetylase_ArnD"/>
</dbReference>
<proteinExistence type="predicted"/>
<evidence type="ECO:0000256" key="2">
    <source>
        <dbReference type="SAM" id="SignalP"/>
    </source>
</evidence>
<dbReference type="PROSITE" id="PS51257">
    <property type="entry name" value="PROKAR_LIPOPROTEIN"/>
    <property type="match status" value="1"/>
</dbReference>
<accession>A0A1G6GZC9</accession>
<dbReference type="CDD" id="cd10917">
    <property type="entry name" value="CE4_NodB_like_6s_7s"/>
    <property type="match status" value="1"/>
</dbReference>
<dbReference type="Pfam" id="PF01522">
    <property type="entry name" value="Polysacc_deac_1"/>
    <property type="match status" value="1"/>
</dbReference>
<dbReference type="PROSITE" id="PS51677">
    <property type="entry name" value="NODB"/>
    <property type="match status" value="1"/>
</dbReference>
<sequence length="283" mass="32798">MKKWYLLFIMLITALIVVACQTDDETQEQEENNDEEVVNNDDEDEIEENEEDTDLEDEKDEEESEEDDEADEEVETMYQINSANWQVEPLDEEYNSDVALVTIDDAPDGQALEMAHTLKENDVPAIFFVNGHFLQTEEEKNILTEIYEMGFHIGNHTYNHPNLSNISEEEQRQEIVELNDLVEDIIGERPVFFRAPFGVNTDTSDQIVEDEGMVKMNWTYGYDWNEDYTNKEALEEIMVEEVHPGANLLMHDREWTSEALPGIIEGIKEKGYDFVDPSTIKVP</sequence>
<dbReference type="SUPFAM" id="SSF88713">
    <property type="entry name" value="Glycoside hydrolase/deacetylase"/>
    <property type="match status" value="1"/>
</dbReference>
<feature type="region of interest" description="Disordered" evidence="1">
    <location>
        <begin position="25"/>
        <end position="75"/>
    </location>
</feature>
<dbReference type="Gene3D" id="3.20.20.370">
    <property type="entry name" value="Glycoside hydrolase/deacetylase"/>
    <property type="match status" value="1"/>
</dbReference>
<dbReference type="OrthoDB" id="9806342at2"/>
<feature type="chain" id="PRO_5039475379" evidence="2">
    <location>
        <begin position="20"/>
        <end position="283"/>
    </location>
</feature>
<gene>
    <name evidence="4" type="ORF">SAMN05421734_10252</name>
</gene>
<dbReference type="AlphaFoldDB" id="A0A1G6GZC9"/>
<keyword evidence="5" id="KW-1185">Reference proteome</keyword>
<feature type="signal peptide" evidence="2">
    <location>
        <begin position="1"/>
        <end position="19"/>
    </location>
</feature>
<evidence type="ECO:0000313" key="4">
    <source>
        <dbReference type="EMBL" id="SDB87264.1"/>
    </source>
</evidence>
<organism evidence="4 5">
    <name type="scientific">Pelagirhabdus alkalitolerans</name>
    <dbReference type="NCBI Taxonomy" id="1612202"/>
    <lineage>
        <taxon>Bacteria</taxon>
        <taxon>Bacillati</taxon>
        <taxon>Bacillota</taxon>
        <taxon>Bacilli</taxon>
        <taxon>Bacillales</taxon>
        <taxon>Bacillaceae</taxon>
        <taxon>Pelagirhabdus</taxon>
    </lineage>
</organism>
<dbReference type="InterPro" id="IPR002509">
    <property type="entry name" value="NODB_dom"/>
</dbReference>
<evidence type="ECO:0000256" key="1">
    <source>
        <dbReference type="SAM" id="MobiDB-lite"/>
    </source>
</evidence>
<evidence type="ECO:0000259" key="3">
    <source>
        <dbReference type="PROSITE" id="PS51677"/>
    </source>
</evidence>